<proteinExistence type="predicted"/>
<dbReference type="SUPFAM" id="SSF53474">
    <property type="entry name" value="alpha/beta-Hydrolases"/>
    <property type="match status" value="1"/>
</dbReference>
<dbReference type="PANTHER" id="PTHR42886">
    <property type="entry name" value="RE40534P-RELATED"/>
    <property type="match status" value="1"/>
</dbReference>
<keyword evidence="3" id="KW-1185">Reference proteome</keyword>
<accession>A0ABD3I8Q9</accession>
<protein>
    <recommendedName>
        <fullName evidence="1">AB hydrolase-1 domain-containing protein</fullName>
    </recommendedName>
</protein>
<name>A0ABD3I8Q9_9MARC</name>
<evidence type="ECO:0000259" key="1">
    <source>
        <dbReference type="Pfam" id="PF12697"/>
    </source>
</evidence>
<dbReference type="InterPro" id="IPR029058">
    <property type="entry name" value="AB_hydrolase_fold"/>
</dbReference>
<gene>
    <name evidence="2" type="ORF">R1sor_017134</name>
</gene>
<dbReference type="EMBL" id="JBJQOH010000001">
    <property type="protein sequence ID" value="KAL3699112.1"/>
    <property type="molecule type" value="Genomic_DNA"/>
</dbReference>
<evidence type="ECO:0000313" key="3">
    <source>
        <dbReference type="Proteomes" id="UP001633002"/>
    </source>
</evidence>
<dbReference type="Proteomes" id="UP001633002">
    <property type="component" value="Unassembled WGS sequence"/>
</dbReference>
<dbReference type="InterPro" id="IPR000073">
    <property type="entry name" value="AB_hydrolase_1"/>
</dbReference>
<sequence>MDSPDSKGKAGPKGKTLPLMEARVGFSGRCSTVCTSIEARSLSPRTVISPLRNKVAITSTNSQLVTLQFQVPTKCLRRSRAGKVFATLQTADRKAELLAELKPGQIQEFHQLPSGLKLEVIVQNADNDSRRKQTPLVFIHGSMHAAWCWAFRWMPFFSARGYDCHAISFLGHGASDVPQGPVAGTLESHAEDIAHFIKSNFSIPPVLIAHSFGGLVTQRYLSSVGTVENWNAEGKLLPRPAGVVLACSTPPTGNGPMVMRFLKRDFGASLKITLGFAAKMIGTSISMCRDCLFSQDFPETELKEYMALMKKSSRIPILDVRNISKSLPVPRPPEDAPPCLVLHAENDYVVDSEGSEETAEWCRTKLVVVPEIAHDLMLDTQWEDAAMVVNSWLEEHFL</sequence>
<feature type="domain" description="AB hydrolase-1" evidence="1">
    <location>
        <begin position="136"/>
        <end position="379"/>
    </location>
</feature>
<dbReference type="AlphaFoldDB" id="A0ABD3I8Q9"/>
<evidence type="ECO:0000313" key="2">
    <source>
        <dbReference type="EMBL" id="KAL3699112.1"/>
    </source>
</evidence>
<dbReference type="Pfam" id="PF12697">
    <property type="entry name" value="Abhydrolase_6"/>
    <property type="match status" value="1"/>
</dbReference>
<comment type="caution">
    <text evidence="2">The sequence shown here is derived from an EMBL/GenBank/DDBJ whole genome shotgun (WGS) entry which is preliminary data.</text>
</comment>
<dbReference type="Gene3D" id="3.40.50.1820">
    <property type="entry name" value="alpha/beta hydrolase"/>
    <property type="match status" value="1"/>
</dbReference>
<reference evidence="2 3" key="1">
    <citation type="submission" date="2024-09" db="EMBL/GenBank/DDBJ databases">
        <title>Chromosome-scale assembly of Riccia sorocarpa.</title>
        <authorList>
            <person name="Paukszto L."/>
        </authorList>
    </citation>
    <scope>NUCLEOTIDE SEQUENCE [LARGE SCALE GENOMIC DNA]</scope>
    <source>
        <strain evidence="2">LP-2024</strain>
        <tissue evidence="2">Aerial parts of the thallus</tissue>
    </source>
</reference>
<organism evidence="2 3">
    <name type="scientific">Riccia sorocarpa</name>
    <dbReference type="NCBI Taxonomy" id="122646"/>
    <lineage>
        <taxon>Eukaryota</taxon>
        <taxon>Viridiplantae</taxon>
        <taxon>Streptophyta</taxon>
        <taxon>Embryophyta</taxon>
        <taxon>Marchantiophyta</taxon>
        <taxon>Marchantiopsida</taxon>
        <taxon>Marchantiidae</taxon>
        <taxon>Marchantiales</taxon>
        <taxon>Ricciaceae</taxon>
        <taxon>Riccia</taxon>
    </lineage>
</organism>
<dbReference type="PANTHER" id="PTHR42886:SF42">
    <property type="entry name" value="ALPHA_BETA-HYDROLASES SUPERFAMILY PROTEIN"/>
    <property type="match status" value="1"/>
</dbReference>